<dbReference type="AlphaFoldDB" id="A0A9P7GK30"/>
<dbReference type="EMBL" id="JABCKI010000231">
    <property type="protein sequence ID" value="KAG5651518.1"/>
    <property type="molecule type" value="Genomic_DNA"/>
</dbReference>
<organism evidence="2 3">
    <name type="scientific">Sphagnurus paluster</name>
    <dbReference type="NCBI Taxonomy" id="117069"/>
    <lineage>
        <taxon>Eukaryota</taxon>
        <taxon>Fungi</taxon>
        <taxon>Dikarya</taxon>
        <taxon>Basidiomycota</taxon>
        <taxon>Agaricomycotina</taxon>
        <taxon>Agaricomycetes</taxon>
        <taxon>Agaricomycetidae</taxon>
        <taxon>Agaricales</taxon>
        <taxon>Tricholomatineae</taxon>
        <taxon>Lyophyllaceae</taxon>
        <taxon>Sphagnurus</taxon>
    </lineage>
</organism>
<dbReference type="OrthoDB" id="3229610at2759"/>
<dbReference type="Proteomes" id="UP000717328">
    <property type="component" value="Unassembled WGS sequence"/>
</dbReference>
<proteinExistence type="predicted"/>
<keyword evidence="1" id="KW-0472">Membrane</keyword>
<feature type="transmembrane region" description="Helical" evidence="1">
    <location>
        <begin position="63"/>
        <end position="85"/>
    </location>
</feature>
<reference evidence="2" key="2">
    <citation type="submission" date="2021-10" db="EMBL/GenBank/DDBJ databases">
        <title>Phylogenomics reveals ancestral predisposition of the termite-cultivated fungus Termitomyces towards a domesticated lifestyle.</title>
        <authorList>
            <person name="Auxier B."/>
            <person name="Grum-Grzhimaylo A."/>
            <person name="Cardenas M.E."/>
            <person name="Lodge J.D."/>
            <person name="Laessoe T."/>
            <person name="Pedersen O."/>
            <person name="Smith M.E."/>
            <person name="Kuyper T.W."/>
            <person name="Franco-Molano E.A."/>
            <person name="Baroni T.J."/>
            <person name="Aanen D.K."/>
        </authorList>
    </citation>
    <scope>NUCLEOTIDE SEQUENCE</scope>
    <source>
        <strain evidence="2">D49</strain>
    </source>
</reference>
<keyword evidence="1" id="KW-1133">Transmembrane helix</keyword>
<evidence type="ECO:0000313" key="2">
    <source>
        <dbReference type="EMBL" id="KAG5651518.1"/>
    </source>
</evidence>
<reference evidence="2" key="1">
    <citation type="submission" date="2021-02" db="EMBL/GenBank/DDBJ databases">
        <authorList>
            <person name="Nieuwenhuis M."/>
            <person name="Van De Peppel L.J.J."/>
        </authorList>
    </citation>
    <scope>NUCLEOTIDE SEQUENCE</scope>
    <source>
        <strain evidence="2">D49</strain>
    </source>
</reference>
<accession>A0A9P7GK30</accession>
<gene>
    <name evidence="2" type="ORF">H0H81_008355</name>
</gene>
<evidence type="ECO:0000256" key="1">
    <source>
        <dbReference type="SAM" id="Phobius"/>
    </source>
</evidence>
<feature type="transmembrane region" description="Helical" evidence="1">
    <location>
        <begin position="31"/>
        <end position="51"/>
    </location>
</feature>
<evidence type="ECO:0000313" key="3">
    <source>
        <dbReference type="Proteomes" id="UP000717328"/>
    </source>
</evidence>
<evidence type="ECO:0008006" key="4">
    <source>
        <dbReference type="Google" id="ProtNLM"/>
    </source>
</evidence>
<comment type="caution">
    <text evidence="2">The sequence shown here is derived from an EMBL/GenBank/DDBJ whole genome shotgun (WGS) entry which is preliminary data.</text>
</comment>
<keyword evidence="1" id="KW-0812">Transmembrane</keyword>
<sequence length="172" mass="18654">MCDIYADSALIVAPLRLLWNLGVTRAQRNRLLMVFSSSIVTTVASLIHAYYVLRVGGLDEVFVAIIEICVSLMVCNLAVIVGIVARIIEARGGKTHGLHSESYSMSHSKVTTTVGGGLRSIEFTSTRTVDDGLNVKVVDIHSGPFGDSTYPREGSDKAFYPKAAYHDNSNYA</sequence>
<protein>
    <recommendedName>
        <fullName evidence="4">Integral membrane protein</fullName>
    </recommendedName>
</protein>
<name>A0A9P7GK30_9AGAR</name>
<keyword evidence="3" id="KW-1185">Reference proteome</keyword>